<gene>
    <name evidence="1" type="ORF">DXH95_01075</name>
</gene>
<name>A0A371BEP1_9SPHN</name>
<organism evidence="1 2">
    <name type="scientific">Sphingorhabdus pulchriflava</name>
    <dbReference type="NCBI Taxonomy" id="2292257"/>
    <lineage>
        <taxon>Bacteria</taxon>
        <taxon>Pseudomonadati</taxon>
        <taxon>Pseudomonadota</taxon>
        <taxon>Alphaproteobacteria</taxon>
        <taxon>Sphingomonadales</taxon>
        <taxon>Sphingomonadaceae</taxon>
        <taxon>Sphingorhabdus</taxon>
    </lineage>
</organism>
<dbReference type="Proteomes" id="UP000263833">
    <property type="component" value="Unassembled WGS sequence"/>
</dbReference>
<dbReference type="AlphaFoldDB" id="A0A371BEP1"/>
<sequence length="151" mass="16190">MVFGKKAASKGFGPAAQKIFLAHLAQTSNVSASAKAAGVTTSPVYDLRRKSADFCSKWLAALSEGYARLEANLLSEALSAPASNMKDSTFKQKQMKTRIGMALLAAHKATVRGSTKPALSRSRDPKEVQARLEARFAAMRKRMGDDGRAAE</sequence>
<evidence type="ECO:0000313" key="1">
    <source>
        <dbReference type="EMBL" id="RDV06069.1"/>
    </source>
</evidence>
<accession>A0A371BEP1</accession>
<protein>
    <submittedName>
        <fullName evidence="1">Uncharacterized protein</fullName>
    </submittedName>
</protein>
<comment type="caution">
    <text evidence="1">The sequence shown here is derived from an EMBL/GenBank/DDBJ whole genome shotgun (WGS) entry which is preliminary data.</text>
</comment>
<reference evidence="2" key="1">
    <citation type="submission" date="2018-08" db="EMBL/GenBank/DDBJ databases">
        <authorList>
            <person name="Kim S.-J."/>
            <person name="Jung G.-Y."/>
        </authorList>
    </citation>
    <scope>NUCLEOTIDE SEQUENCE [LARGE SCALE GENOMIC DNA]</scope>
    <source>
        <strain evidence="2">GY_G</strain>
    </source>
</reference>
<keyword evidence="2" id="KW-1185">Reference proteome</keyword>
<dbReference type="OrthoDB" id="8480631at2"/>
<dbReference type="EMBL" id="QRGP01000001">
    <property type="protein sequence ID" value="RDV06069.1"/>
    <property type="molecule type" value="Genomic_DNA"/>
</dbReference>
<proteinExistence type="predicted"/>
<dbReference type="RefSeq" id="WP_115547628.1">
    <property type="nucleotide sequence ID" value="NZ_QRGP01000001.1"/>
</dbReference>
<evidence type="ECO:0000313" key="2">
    <source>
        <dbReference type="Proteomes" id="UP000263833"/>
    </source>
</evidence>